<keyword evidence="6 11" id="KW-0999">Mitochondrion inner membrane</keyword>
<organism evidence="13 14">
    <name type="scientific">Anolis carolinensis</name>
    <name type="common">Green anole</name>
    <name type="synonym">American chameleon</name>
    <dbReference type="NCBI Taxonomy" id="28377"/>
    <lineage>
        <taxon>Eukaryota</taxon>
        <taxon>Metazoa</taxon>
        <taxon>Chordata</taxon>
        <taxon>Craniata</taxon>
        <taxon>Vertebrata</taxon>
        <taxon>Euteleostomi</taxon>
        <taxon>Lepidosauria</taxon>
        <taxon>Squamata</taxon>
        <taxon>Bifurcata</taxon>
        <taxon>Unidentata</taxon>
        <taxon>Episquamata</taxon>
        <taxon>Toxicofera</taxon>
        <taxon>Iguania</taxon>
        <taxon>Dactyloidae</taxon>
        <taxon>Anolis</taxon>
    </lineage>
</organism>
<dbReference type="AlphaFoldDB" id="A0A803TF07"/>
<accession>A0A803TF07</accession>
<keyword evidence="10 11" id="KW-0066">ATP synthesis</keyword>
<reference evidence="13" key="1">
    <citation type="submission" date="2009-12" db="EMBL/GenBank/DDBJ databases">
        <title>The Genome Sequence of Anolis carolinensis (Green Anole Lizard).</title>
        <authorList>
            <consortium name="The Genome Sequencing Platform"/>
            <person name="Di Palma F."/>
            <person name="Alfoldi J."/>
            <person name="Heiman D."/>
            <person name="Young S."/>
            <person name="Grabherr M."/>
            <person name="Johnson J."/>
            <person name="Lander E.S."/>
            <person name="Lindblad-Toh K."/>
        </authorList>
    </citation>
    <scope>NUCLEOTIDE SEQUENCE [LARGE SCALE GENOMIC DNA]</scope>
    <source>
        <strain evidence="13">JBL SC #1</strain>
    </source>
</reference>
<evidence type="ECO:0000256" key="2">
    <source>
        <dbReference type="ARBA" id="ARBA00007333"/>
    </source>
</evidence>
<dbReference type="InterPro" id="IPR008386">
    <property type="entry name" value="ATP_synth_F0_esu_mt"/>
</dbReference>
<dbReference type="GO" id="GO:0015078">
    <property type="term" value="F:proton transmembrane transporter activity"/>
    <property type="evidence" value="ECO:0007669"/>
    <property type="project" value="InterPro"/>
</dbReference>
<dbReference type="GO" id="GO:0045259">
    <property type="term" value="C:proton-transporting ATP synthase complex"/>
    <property type="evidence" value="ECO:0007669"/>
    <property type="project" value="UniProtKB-UniRule"/>
</dbReference>
<evidence type="ECO:0000313" key="14">
    <source>
        <dbReference type="Proteomes" id="UP000001646"/>
    </source>
</evidence>
<keyword evidence="4 11" id="KW-0138">CF(0)</keyword>
<evidence type="ECO:0000256" key="11">
    <source>
        <dbReference type="RuleBase" id="RU367005"/>
    </source>
</evidence>
<feature type="compositionally biased region" description="Basic and acidic residues" evidence="12">
    <location>
        <begin position="61"/>
        <end position="86"/>
    </location>
</feature>
<dbReference type="Pfam" id="PF05680">
    <property type="entry name" value="ATP-synt_E"/>
    <property type="match status" value="1"/>
</dbReference>
<evidence type="ECO:0000256" key="10">
    <source>
        <dbReference type="ARBA" id="ARBA00023310"/>
    </source>
</evidence>
<dbReference type="GO" id="GO:0015986">
    <property type="term" value="P:proton motive force-driven ATP synthesis"/>
    <property type="evidence" value="ECO:0007669"/>
    <property type="project" value="InterPro"/>
</dbReference>
<reference evidence="13" key="3">
    <citation type="submission" date="2025-09" db="UniProtKB">
        <authorList>
            <consortium name="Ensembl"/>
        </authorList>
    </citation>
    <scope>IDENTIFICATION</scope>
</reference>
<keyword evidence="3 11" id="KW-0813">Transport</keyword>
<feature type="region of interest" description="Disordered" evidence="12">
    <location>
        <begin position="46"/>
        <end position="86"/>
    </location>
</feature>
<keyword evidence="5 11" id="KW-0375">Hydrogen ion transport</keyword>
<comment type="subcellular location">
    <subcellularLocation>
        <location evidence="1 11">Mitochondrion inner membrane</location>
    </subcellularLocation>
</comment>
<keyword evidence="7 11" id="KW-0406">Ion transport</keyword>
<evidence type="ECO:0000256" key="1">
    <source>
        <dbReference type="ARBA" id="ARBA00004273"/>
    </source>
</evidence>
<comment type="function">
    <text evidence="11">Subunit e, of the mitochondrial membrane ATP synthase complex (F(1)F(0) ATP synthase or Complex V) that produces ATP from ADP in the presence of a proton gradient across the membrane which is generated by electron transport complexes of the respiratory chain. ATP synthase complex consist of a soluble F(1) head domain - the catalytic core - and a membrane F(1) domain - the membrane proton channel. These two domains are linked by a central stalk rotating inside the F(1) region and a stationary peripheral stalk. During catalysis, ATP synthesis in the catalytic domain of F(1) is coupled via a rotary mechanism of the central stalk subunits to proton translocation. In vivo, can only synthesize ATP although its ATP hydrolase activity can be activated artificially in vitro. Part of the complex F(0) domain.</text>
</comment>
<name>A0A803TF07_ANOCA</name>
<evidence type="ECO:0000256" key="4">
    <source>
        <dbReference type="ARBA" id="ARBA00022547"/>
    </source>
</evidence>
<evidence type="ECO:0000256" key="12">
    <source>
        <dbReference type="SAM" id="MobiDB-lite"/>
    </source>
</evidence>
<keyword evidence="8 11" id="KW-0496">Mitochondrion</keyword>
<keyword evidence="9" id="KW-0472">Membrane</keyword>
<dbReference type="Ensembl" id="ENSACAT00000047089.1">
    <property type="protein sequence ID" value="ENSACAP00000033797.1"/>
    <property type="gene ID" value="ENSACAG00000040238.1"/>
</dbReference>
<evidence type="ECO:0000313" key="13">
    <source>
        <dbReference type="Ensembl" id="ENSACAP00000033797.1"/>
    </source>
</evidence>
<feature type="compositionally biased region" description="Basic residues" evidence="12">
    <location>
        <begin position="48"/>
        <end position="57"/>
    </location>
</feature>
<dbReference type="Proteomes" id="UP000001646">
    <property type="component" value="Unplaced"/>
</dbReference>
<protein>
    <recommendedName>
        <fullName evidence="11">ATP synthase F(0) complex subunit e, mitochondrial</fullName>
    </recommendedName>
</protein>
<evidence type="ECO:0000256" key="3">
    <source>
        <dbReference type="ARBA" id="ARBA00022448"/>
    </source>
</evidence>
<keyword evidence="14" id="KW-1185">Reference proteome</keyword>
<proteinExistence type="inferred from homology"/>
<comment type="subunit">
    <text evidence="11">F-type ATPases have 2 components, CF(1) - the catalytic core - and CF(0) - the membrane proton channel. CF(1) and CF(0) have multiple subunits.</text>
</comment>
<dbReference type="InParanoid" id="A0A803TF07"/>
<reference evidence="13" key="2">
    <citation type="submission" date="2025-08" db="UniProtKB">
        <authorList>
            <consortium name="Ensembl"/>
        </authorList>
    </citation>
    <scope>IDENTIFICATION</scope>
</reference>
<evidence type="ECO:0000256" key="5">
    <source>
        <dbReference type="ARBA" id="ARBA00022781"/>
    </source>
</evidence>
<sequence>TVPPGAQCVSWPQLFHFTRYSALLLGMIYGKKRYGKWLRKIVETDRSRRARNTKRIARAGNAEREQAKSSPRNRPESKSQEHQSRK</sequence>
<evidence type="ECO:0000256" key="9">
    <source>
        <dbReference type="ARBA" id="ARBA00023136"/>
    </source>
</evidence>
<comment type="similarity">
    <text evidence="2 11">Belongs to the ATPase e subunit family.</text>
</comment>
<dbReference type="GO" id="GO:0005743">
    <property type="term" value="C:mitochondrial inner membrane"/>
    <property type="evidence" value="ECO:0007669"/>
    <property type="project" value="UniProtKB-SubCell"/>
</dbReference>
<evidence type="ECO:0000256" key="7">
    <source>
        <dbReference type="ARBA" id="ARBA00023065"/>
    </source>
</evidence>
<evidence type="ECO:0000256" key="8">
    <source>
        <dbReference type="ARBA" id="ARBA00023128"/>
    </source>
</evidence>
<evidence type="ECO:0000256" key="6">
    <source>
        <dbReference type="ARBA" id="ARBA00022792"/>
    </source>
</evidence>